<evidence type="ECO:0000256" key="1">
    <source>
        <dbReference type="SAM" id="MobiDB-lite"/>
    </source>
</evidence>
<feature type="compositionally biased region" description="Acidic residues" evidence="1">
    <location>
        <begin position="118"/>
        <end position="128"/>
    </location>
</feature>
<dbReference type="Gene3D" id="3.40.50.720">
    <property type="entry name" value="NAD(P)-binding Rossmann-like Domain"/>
    <property type="match status" value="1"/>
</dbReference>
<gene>
    <name evidence="2" type="ORF">RJ640_000683</name>
</gene>
<name>A0AA88RHV0_9ASTE</name>
<sequence>MAQEFEMTNIGLMSHYLGIEAKQRDEYVKEILKMFKMDDANPVTTPMECGVKLSKKDVRQKIDLTFLKSLVGSLRPDFRSCFKFIFGGEMLDAVLVNMRLRRCIAVCGLISQYNLEKPEEEGEEEDKESNEKSTEDNHSKIGHMLDETKKLGFYFHGVRILQVCIIWLRYKR</sequence>
<dbReference type="Proteomes" id="UP001187471">
    <property type="component" value="Unassembled WGS sequence"/>
</dbReference>
<proteinExistence type="predicted"/>
<evidence type="ECO:0000313" key="2">
    <source>
        <dbReference type="EMBL" id="KAK2979346.1"/>
    </source>
</evidence>
<accession>A0AA88RHV0</accession>
<reference evidence="2" key="1">
    <citation type="submission" date="2022-12" db="EMBL/GenBank/DDBJ databases">
        <title>Draft genome assemblies for two species of Escallonia (Escalloniales).</title>
        <authorList>
            <person name="Chanderbali A."/>
            <person name="Dervinis C."/>
            <person name="Anghel I."/>
            <person name="Soltis D."/>
            <person name="Soltis P."/>
            <person name="Zapata F."/>
        </authorList>
    </citation>
    <scope>NUCLEOTIDE SEQUENCE</scope>
    <source>
        <strain evidence="2">UCBG92.1500</strain>
        <tissue evidence="2">Leaf</tissue>
    </source>
</reference>
<keyword evidence="3" id="KW-1185">Reference proteome</keyword>
<organism evidence="2 3">
    <name type="scientific">Escallonia rubra</name>
    <dbReference type="NCBI Taxonomy" id="112253"/>
    <lineage>
        <taxon>Eukaryota</taxon>
        <taxon>Viridiplantae</taxon>
        <taxon>Streptophyta</taxon>
        <taxon>Embryophyta</taxon>
        <taxon>Tracheophyta</taxon>
        <taxon>Spermatophyta</taxon>
        <taxon>Magnoliopsida</taxon>
        <taxon>eudicotyledons</taxon>
        <taxon>Gunneridae</taxon>
        <taxon>Pentapetalae</taxon>
        <taxon>asterids</taxon>
        <taxon>campanulids</taxon>
        <taxon>Escalloniales</taxon>
        <taxon>Escalloniaceae</taxon>
        <taxon>Escallonia</taxon>
    </lineage>
</organism>
<dbReference type="AlphaFoldDB" id="A0AA88RHV0"/>
<evidence type="ECO:0000313" key="3">
    <source>
        <dbReference type="Proteomes" id="UP001187471"/>
    </source>
</evidence>
<comment type="caution">
    <text evidence="2">The sequence shown here is derived from an EMBL/GenBank/DDBJ whole genome shotgun (WGS) entry which is preliminary data.</text>
</comment>
<protein>
    <submittedName>
        <fullName evidence="2">Uncharacterized protein</fullName>
    </submittedName>
</protein>
<feature type="region of interest" description="Disordered" evidence="1">
    <location>
        <begin position="118"/>
        <end position="140"/>
    </location>
</feature>
<dbReference type="EMBL" id="JAVXUO010001770">
    <property type="protein sequence ID" value="KAK2979346.1"/>
    <property type="molecule type" value="Genomic_DNA"/>
</dbReference>
<feature type="compositionally biased region" description="Basic and acidic residues" evidence="1">
    <location>
        <begin position="129"/>
        <end position="140"/>
    </location>
</feature>